<sequence length="51" mass="5518">MARYGLREVANVTFYDYKTGLPTMYLDTLKMSDLTIAAKSVDAVGGQGATL</sequence>
<dbReference type="EMBL" id="OQ846916">
    <property type="protein sequence ID" value="WJJ55273.1"/>
    <property type="molecule type" value="Genomic_DNA"/>
</dbReference>
<accession>A0AAT9V7G7</accession>
<organism evidence="1">
    <name type="scientific">Alicyclobacillus phage KKP_3916</name>
    <dbReference type="NCBI Taxonomy" id="3040651"/>
    <lineage>
        <taxon>Viruses</taxon>
        <taxon>Duplodnaviria</taxon>
        <taxon>Heunggongvirae</taxon>
        <taxon>Uroviricota</taxon>
        <taxon>Caudoviricetes</taxon>
    </lineage>
</organism>
<reference evidence="1" key="1">
    <citation type="submission" date="2023-04" db="EMBL/GenBank/DDBJ databases">
        <title>Characterization and genome study of newly isolated Alicyclobacillus-specific phaga.</title>
        <authorList>
            <person name="Shymialevich D."/>
            <person name="Wojcicki M."/>
            <person name="Srednicka P."/>
            <person name="Swider O."/>
        </authorList>
    </citation>
    <scope>NUCLEOTIDE SEQUENCE</scope>
</reference>
<protein>
    <submittedName>
        <fullName evidence="1">Uncharacterized protein</fullName>
    </submittedName>
</protein>
<name>A0AAT9V7G7_9CAUD</name>
<evidence type="ECO:0000313" key="1">
    <source>
        <dbReference type="EMBL" id="WJJ55273.1"/>
    </source>
</evidence>
<proteinExistence type="predicted"/>
<gene>
    <name evidence="1" type="ORF">QB910_000029</name>
</gene>